<evidence type="ECO:0000313" key="3">
    <source>
        <dbReference type="Proteomes" id="UP000230002"/>
    </source>
</evidence>
<comment type="caution">
    <text evidence="2">The sequence shown here is derived from an EMBL/GenBank/DDBJ whole genome shotgun (WGS) entry which is preliminary data.</text>
</comment>
<dbReference type="OrthoDB" id="49016at2759"/>
<protein>
    <submittedName>
        <fullName evidence="2">Uncharacterized protein</fullName>
    </submittedName>
</protein>
<evidence type="ECO:0000256" key="1">
    <source>
        <dbReference type="SAM" id="MobiDB-lite"/>
    </source>
</evidence>
<organism evidence="2 3">
    <name type="scientific">Ganoderma sinense ZZ0214-1</name>
    <dbReference type="NCBI Taxonomy" id="1077348"/>
    <lineage>
        <taxon>Eukaryota</taxon>
        <taxon>Fungi</taxon>
        <taxon>Dikarya</taxon>
        <taxon>Basidiomycota</taxon>
        <taxon>Agaricomycotina</taxon>
        <taxon>Agaricomycetes</taxon>
        <taxon>Polyporales</taxon>
        <taxon>Polyporaceae</taxon>
        <taxon>Ganoderma</taxon>
    </lineage>
</organism>
<accession>A0A2G8RQ42</accession>
<name>A0A2G8RQ42_9APHY</name>
<dbReference type="SUPFAM" id="SSF81995">
    <property type="entry name" value="beta-sandwich domain of Sec23/24"/>
    <property type="match status" value="1"/>
</dbReference>
<dbReference type="Proteomes" id="UP000230002">
    <property type="component" value="Unassembled WGS sequence"/>
</dbReference>
<feature type="region of interest" description="Disordered" evidence="1">
    <location>
        <begin position="1"/>
        <end position="36"/>
    </location>
</feature>
<sequence length="88" mass="9953">MYAHGTRSHIPQPPHSAGTPYKGLRDAIDPNQISSPIDTIETDQERWDNQMYMTLPGKQPPLSTTDFIAMDQANSGLFVNPAEHRYRE</sequence>
<keyword evidence="3" id="KW-1185">Reference proteome</keyword>
<dbReference type="EMBL" id="AYKW01000068">
    <property type="protein sequence ID" value="PIL23622.1"/>
    <property type="molecule type" value="Genomic_DNA"/>
</dbReference>
<evidence type="ECO:0000313" key="2">
    <source>
        <dbReference type="EMBL" id="PIL23622.1"/>
    </source>
</evidence>
<reference evidence="2 3" key="1">
    <citation type="journal article" date="2015" name="Sci. Rep.">
        <title>Chromosome-level genome map provides insights into diverse defense mechanisms in the medicinal fungus Ganoderma sinense.</title>
        <authorList>
            <person name="Zhu Y."/>
            <person name="Xu J."/>
            <person name="Sun C."/>
            <person name="Zhou S."/>
            <person name="Xu H."/>
            <person name="Nelson D.R."/>
            <person name="Qian J."/>
            <person name="Song J."/>
            <person name="Luo H."/>
            <person name="Xiang L."/>
            <person name="Li Y."/>
            <person name="Xu Z."/>
            <person name="Ji A."/>
            <person name="Wang L."/>
            <person name="Lu S."/>
            <person name="Hayward A."/>
            <person name="Sun W."/>
            <person name="Li X."/>
            <person name="Schwartz D.C."/>
            <person name="Wang Y."/>
            <person name="Chen S."/>
        </authorList>
    </citation>
    <scope>NUCLEOTIDE SEQUENCE [LARGE SCALE GENOMIC DNA]</scope>
    <source>
        <strain evidence="2 3">ZZ0214-1</strain>
    </source>
</reference>
<dbReference type="STRING" id="1077348.A0A2G8RQ42"/>
<dbReference type="AlphaFoldDB" id="A0A2G8RQ42"/>
<gene>
    <name evidence="2" type="ORF">GSI_14935</name>
</gene>
<proteinExistence type="predicted"/>